<keyword evidence="3" id="KW-1185">Reference proteome</keyword>
<dbReference type="Gene3D" id="1.10.10.2910">
    <property type="match status" value="1"/>
</dbReference>
<dbReference type="EMBL" id="JBGBZN010000002">
    <property type="protein sequence ID" value="MEY9469319.1"/>
    <property type="molecule type" value="Genomic_DNA"/>
</dbReference>
<proteinExistence type="predicted"/>
<gene>
    <name evidence="2" type="ORF">ABH992_001718</name>
</gene>
<dbReference type="RefSeq" id="WP_050991975.1">
    <property type="nucleotide sequence ID" value="NZ_JBGBYD010000002.1"/>
</dbReference>
<protein>
    <submittedName>
        <fullName evidence="2">Zn-dependent peptidase ImmA (M78 family)</fullName>
    </submittedName>
</protein>
<name>A0ABV4GBL1_9BRAD</name>
<reference evidence="2 3" key="1">
    <citation type="submission" date="2024-07" db="EMBL/GenBank/DDBJ databases">
        <title>Genomic Encyclopedia of Type Strains, Phase V (KMG-V): Genome sequencing to study the core and pangenomes of soil and plant-associated prokaryotes.</title>
        <authorList>
            <person name="Whitman W."/>
        </authorList>
    </citation>
    <scope>NUCLEOTIDE SEQUENCE [LARGE SCALE GENOMIC DNA]</scope>
    <source>
        <strain evidence="2 3">USDA 222</strain>
    </source>
</reference>
<organism evidence="2 3">
    <name type="scientific">Bradyrhizobium yuanmingense</name>
    <dbReference type="NCBI Taxonomy" id="108015"/>
    <lineage>
        <taxon>Bacteria</taxon>
        <taxon>Pseudomonadati</taxon>
        <taxon>Pseudomonadota</taxon>
        <taxon>Alphaproteobacteria</taxon>
        <taxon>Hyphomicrobiales</taxon>
        <taxon>Nitrobacteraceae</taxon>
        <taxon>Bradyrhizobium</taxon>
    </lineage>
</organism>
<evidence type="ECO:0000313" key="2">
    <source>
        <dbReference type="EMBL" id="MEY9469319.1"/>
    </source>
</evidence>
<dbReference type="InterPro" id="IPR052345">
    <property type="entry name" value="Rad_response_metalloprotease"/>
</dbReference>
<feature type="domain" description="IrrE N-terminal-like" evidence="1">
    <location>
        <begin position="47"/>
        <end position="135"/>
    </location>
</feature>
<dbReference type="PANTHER" id="PTHR43236">
    <property type="entry name" value="ANTITOXIN HIGA1"/>
    <property type="match status" value="1"/>
</dbReference>
<dbReference type="Proteomes" id="UP001565474">
    <property type="component" value="Unassembled WGS sequence"/>
</dbReference>
<evidence type="ECO:0000313" key="3">
    <source>
        <dbReference type="Proteomes" id="UP001565474"/>
    </source>
</evidence>
<dbReference type="Pfam" id="PF06114">
    <property type="entry name" value="Peptidase_M78"/>
    <property type="match status" value="1"/>
</dbReference>
<comment type="caution">
    <text evidence="2">The sequence shown here is derived from an EMBL/GenBank/DDBJ whole genome shotgun (WGS) entry which is preliminary data.</text>
</comment>
<sequence length="205" mass="24000">MTRDEYFEGLKALAREKRMYHAVRTNSFGLREVRQIYKKEGIRIDPWPLPPKIKAMYMCADGDYSVAVQRSLPDEPKLFALVHELKHHYVDQEQIANGVVTCGDYNRNELIEKGAEVFAAEFIFPEQEFAELVKSIGISVWRPEDIVRLKRRIAAKISYTFVRKRLERLGLVTRGAFVTVQFKKLEEQMFGVPYWKARMRRRAVG</sequence>
<evidence type="ECO:0000259" key="1">
    <source>
        <dbReference type="Pfam" id="PF06114"/>
    </source>
</evidence>
<dbReference type="InterPro" id="IPR010359">
    <property type="entry name" value="IrrE_HExxH"/>
</dbReference>
<dbReference type="PANTHER" id="PTHR43236:SF1">
    <property type="entry name" value="BLL7220 PROTEIN"/>
    <property type="match status" value="1"/>
</dbReference>
<accession>A0ABV4GBL1</accession>